<accession>A0A7R9QSZ3</accession>
<evidence type="ECO:0000256" key="9">
    <source>
        <dbReference type="ARBA" id="ARBA00023274"/>
    </source>
</evidence>
<evidence type="ECO:0000256" key="2">
    <source>
        <dbReference type="ARBA" id="ARBA00005572"/>
    </source>
</evidence>
<dbReference type="OrthoDB" id="4771285at2759"/>
<evidence type="ECO:0000256" key="5">
    <source>
        <dbReference type="ARBA" id="ARBA00022728"/>
    </source>
</evidence>
<feature type="region of interest" description="Disordered" evidence="12">
    <location>
        <begin position="1"/>
        <end position="58"/>
    </location>
</feature>
<keyword evidence="4" id="KW-0507">mRNA processing</keyword>
<comment type="subcellular location">
    <subcellularLocation>
        <location evidence="1">Nucleus</location>
    </subcellularLocation>
</comment>
<dbReference type="GO" id="GO:0005687">
    <property type="term" value="C:U4 snRNP"/>
    <property type="evidence" value="ECO:0007669"/>
    <property type="project" value="TreeGrafter"/>
</dbReference>
<dbReference type="PANTHER" id="PTHR13904:SF0">
    <property type="entry name" value="U4_U6 SMALL NUCLEAR RIBONUCLEOPROTEIN PRP31"/>
    <property type="match status" value="1"/>
</dbReference>
<dbReference type="Gene3D" id="1.10.246.90">
    <property type="entry name" value="Nop domain"/>
    <property type="match status" value="1"/>
</dbReference>
<feature type="compositionally biased region" description="Low complexity" evidence="12">
    <location>
        <begin position="31"/>
        <end position="55"/>
    </location>
</feature>
<dbReference type="InterPro" id="IPR002687">
    <property type="entry name" value="Nop_dom"/>
</dbReference>
<dbReference type="GO" id="GO:0003723">
    <property type="term" value="F:RNA binding"/>
    <property type="evidence" value="ECO:0007669"/>
    <property type="project" value="UniProtKB-KW"/>
</dbReference>
<dbReference type="FunFam" id="1.10.246.90:FF:000002">
    <property type="entry name" value="U4/U6 small nuclear ribonucleoprotein Prp31"/>
    <property type="match status" value="1"/>
</dbReference>
<dbReference type="Pfam" id="PF01798">
    <property type="entry name" value="Nop"/>
    <property type="match status" value="1"/>
</dbReference>
<dbReference type="InterPro" id="IPR012976">
    <property type="entry name" value="NOSIC"/>
</dbReference>
<dbReference type="GO" id="GO:0046540">
    <property type="term" value="C:U4/U6 x U5 tri-snRNP complex"/>
    <property type="evidence" value="ECO:0007669"/>
    <property type="project" value="InterPro"/>
</dbReference>
<evidence type="ECO:0000256" key="7">
    <source>
        <dbReference type="ARBA" id="ARBA00023187"/>
    </source>
</evidence>
<dbReference type="EMBL" id="CAJPVJ010012461">
    <property type="protein sequence ID" value="CAG2174334.1"/>
    <property type="molecule type" value="Genomic_DNA"/>
</dbReference>
<organism evidence="14">
    <name type="scientific">Oppiella nova</name>
    <dbReference type="NCBI Taxonomy" id="334625"/>
    <lineage>
        <taxon>Eukaryota</taxon>
        <taxon>Metazoa</taxon>
        <taxon>Ecdysozoa</taxon>
        <taxon>Arthropoda</taxon>
        <taxon>Chelicerata</taxon>
        <taxon>Arachnida</taxon>
        <taxon>Acari</taxon>
        <taxon>Acariformes</taxon>
        <taxon>Sarcoptiformes</taxon>
        <taxon>Oribatida</taxon>
        <taxon>Brachypylina</taxon>
        <taxon>Oppioidea</taxon>
        <taxon>Oppiidae</taxon>
        <taxon>Oppiella</taxon>
    </lineage>
</organism>
<dbReference type="InterPro" id="IPR036070">
    <property type="entry name" value="Nop_dom_sf"/>
</dbReference>
<dbReference type="AlphaFoldDB" id="A0A7R9QSZ3"/>
<comment type="similarity">
    <text evidence="2">Belongs to the PRP31 family.</text>
</comment>
<feature type="domain" description="Nop" evidence="13">
    <location>
        <begin position="235"/>
        <end position="343"/>
    </location>
</feature>
<evidence type="ECO:0000256" key="3">
    <source>
        <dbReference type="ARBA" id="ARBA00013538"/>
    </source>
</evidence>
<comment type="function">
    <text evidence="11">Involved in pre-mRNA splicing as component of the spliceosome. Required for the assembly of the U4/U5/U6 tri-snRNP complex, one of the building blocks of the spliceosome.</text>
</comment>
<evidence type="ECO:0000256" key="12">
    <source>
        <dbReference type="SAM" id="MobiDB-lite"/>
    </source>
</evidence>
<dbReference type="Gene3D" id="1.10.287.4070">
    <property type="match status" value="1"/>
</dbReference>
<sequence>MSLADELLADLEDGDDDYEDQMLAPSSAAPTITGSTTADTNTTTGDTPMDTTNGDQSGAQYTSVRSLAKLMDSADLSRVMSEIHAKQTSSESQDMRKSQIDGPVESHPEYKLIVDANNMAVECDNDITVCHKFVRDKYAKRFPELESLVPSAMEYVMTVQELGNELNRAKTSQVMAQFLTQATIMVVSVTASTTQGQTLTDEELRYVREACDIAVRLNEYKLKIYEFVESRMSFIAPNLSAIAGASIAAKLMGLAGGLTNLSKMPSCNLEVLGCQRRSLSGFSSSAIMPHTGFVFLTDLVQESPPDLRRKAARLVANKCTIASRVDASHAASDGSIGRQFREK</sequence>
<dbReference type="FunFam" id="1.10.287.4070:FF:000003">
    <property type="entry name" value="U4/U6 small nuclear ribonucleoprotein PRP31"/>
    <property type="match status" value="1"/>
</dbReference>
<keyword evidence="15" id="KW-1185">Reference proteome</keyword>
<protein>
    <recommendedName>
        <fullName evidence="3">U4/U6 small nuclear ribonucleoprotein Prp31</fullName>
    </recommendedName>
    <alternativeName>
        <fullName evidence="10">Pre-mRNA-processing factor 31</fullName>
    </alternativeName>
</protein>
<evidence type="ECO:0000256" key="10">
    <source>
        <dbReference type="ARBA" id="ARBA00030766"/>
    </source>
</evidence>
<dbReference type="InterPro" id="IPR042239">
    <property type="entry name" value="Nop_C"/>
</dbReference>
<dbReference type="GO" id="GO:0071011">
    <property type="term" value="C:precatalytic spliceosome"/>
    <property type="evidence" value="ECO:0007669"/>
    <property type="project" value="TreeGrafter"/>
</dbReference>
<dbReference type="EMBL" id="OC927286">
    <property type="protein sequence ID" value="CAD7657148.1"/>
    <property type="molecule type" value="Genomic_DNA"/>
</dbReference>
<keyword evidence="7" id="KW-0508">mRNA splicing</keyword>
<dbReference type="PROSITE" id="PS51358">
    <property type="entry name" value="NOP"/>
    <property type="match status" value="1"/>
</dbReference>
<evidence type="ECO:0000256" key="6">
    <source>
        <dbReference type="ARBA" id="ARBA00022884"/>
    </source>
</evidence>
<evidence type="ECO:0000313" key="15">
    <source>
        <dbReference type="Proteomes" id="UP000728032"/>
    </source>
</evidence>
<feature type="compositionally biased region" description="Acidic residues" evidence="12">
    <location>
        <begin position="7"/>
        <end position="20"/>
    </location>
</feature>
<dbReference type="InterPro" id="IPR027105">
    <property type="entry name" value="Prp31"/>
</dbReference>
<dbReference type="GO" id="GO:0000244">
    <property type="term" value="P:spliceosomal tri-snRNP complex assembly"/>
    <property type="evidence" value="ECO:0007669"/>
    <property type="project" value="InterPro"/>
</dbReference>
<reference evidence="14" key="1">
    <citation type="submission" date="2020-11" db="EMBL/GenBank/DDBJ databases">
        <authorList>
            <person name="Tran Van P."/>
        </authorList>
    </citation>
    <scope>NUCLEOTIDE SEQUENCE</scope>
</reference>
<keyword evidence="9" id="KW-0687">Ribonucleoprotein</keyword>
<evidence type="ECO:0000313" key="14">
    <source>
        <dbReference type="EMBL" id="CAD7657148.1"/>
    </source>
</evidence>
<dbReference type="SMART" id="SM00931">
    <property type="entry name" value="NOSIC"/>
    <property type="match status" value="1"/>
</dbReference>
<keyword evidence="6" id="KW-0694">RNA-binding</keyword>
<dbReference type="Proteomes" id="UP000728032">
    <property type="component" value="Unassembled WGS sequence"/>
</dbReference>
<evidence type="ECO:0000256" key="4">
    <source>
        <dbReference type="ARBA" id="ARBA00022664"/>
    </source>
</evidence>
<dbReference type="SUPFAM" id="SSF89124">
    <property type="entry name" value="Nop domain"/>
    <property type="match status" value="1"/>
</dbReference>
<proteinExistence type="inferred from homology"/>
<keyword evidence="5" id="KW-0747">Spliceosome</keyword>
<gene>
    <name evidence="14" type="ORF">ONB1V03_LOCUS13780</name>
</gene>
<keyword evidence="8" id="KW-0539">Nucleus</keyword>
<feature type="compositionally biased region" description="Basic and acidic residues" evidence="12">
    <location>
        <begin position="93"/>
        <end position="103"/>
    </location>
</feature>
<dbReference type="PANTHER" id="PTHR13904">
    <property type="entry name" value="PRE-MRNA SPLICING FACTOR PRP31"/>
    <property type="match status" value="1"/>
</dbReference>
<name>A0A7R9QSZ3_9ACAR</name>
<evidence type="ECO:0000256" key="11">
    <source>
        <dbReference type="ARBA" id="ARBA00045397"/>
    </source>
</evidence>
<feature type="non-terminal residue" evidence="14">
    <location>
        <position position="343"/>
    </location>
</feature>
<evidence type="ECO:0000259" key="13">
    <source>
        <dbReference type="PROSITE" id="PS51358"/>
    </source>
</evidence>
<evidence type="ECO:0000256" key="8">
    <source>
        <dbReference type="ARBA" id="ARBA00023242"/>
    </source>
</evidence>
<evidence type="ECO:0000256" key="1">
    <source>
        <dbReference type="ARBA" id="ARBA00004123"/>
    </source>
</evidence>
<feature type="region of interest" description="Disordered" evidence="12">
    <location>
        <begin position="82"/>
        <end position="103"/>
    </location>
</feature>